<dbReference type="CDD" id="cd02877">
    <property type="entry name" value="GH18_hevamine_XipI_class_III"/>
    <property type="match status" value="1"/>
</dbReference>
<accession>A0AAN9I7J0</accession>
<reference evidence="16 17" key="1">
    <citation type="submission" date="2024-01" db="EMBL/GenBank/DDBJ databases">
        <title>The genomes of 5 underutilized Papilionoideae crops provide insights into root nodulation and disease resistanc.</title>
        <authorList>
            <person name="Yuan L."/>
        </authorList>
    </citation>
    <scope>NUCLEOTIDE SEQUENCE [LARGE SCALE GENOMIC DNA]</scope>
    <source>
        <strain evidence="16">ZHUSHIDOU_FW_LH</strain>
        <tissue evidence="16">Leaf</tissue>
    </source>
</reference>
<keyword evidence="17" id="KW-1185">Reference proteome</keyword>
<evidence type="ECO:0000256" key="13">
    <source>
        <dbReference type="RuleBase" id="RU000489"/>
    </source>
</evidence>
<dbReference type="PANTHER" id="PTHR45708:SF31">
    <property type="entry name" value="III ACIDIC ENDOCHITINASE, PUTATIVE-RELATED"/>
    <property type="match status" value="1"/>
</dbReference>
<feature type="chain" id="PRO_5042979509" description="Acidic endochitinase" evidence="14">
    <location>
        <begin position="21"/>
        <end position="337"/>
    </location>
</feature>
<feature type="domain" description="GH18" evidence="15">
    <location>
        <begin position="29"/>
        <end position="308"/>
    </location>
</feature>
<evidence type="ECO:0000256" key="4">
    <source>
        <dbReference type="ARBA" id="ARBA00012729"/>
    </source>
</evidence>
<evidence type="ECO:0000256" key="3">
    <source>
        <dbReference type="ARBA" id="ARBA00009121"/>
    </source>
</evidence>
<dbReference type="InterPro" id="IPR017853">
    <property type="entry name" value="GH"/>
</dbReference>
<feature type="signal peptide" evidence="14">
    <location>
        <begin position="1"/>
        <end position="20"/>
    </location>
</feature>
<dbReference type="Gene3D" id="3.20.20.80">
    <property type="entry name" value="Glycosidases"/>
    <property type="match status" value="1"/>
</dbReference>
<evidence type="ECO:0000259" key="15">
    <source>
        <dbReference type="PROSITE" id="PS51910"/>
    </source>
</evidence>
<sequence>MASKRQALVLLLCLITFSSSITSSLGSQGGIAIYWGQNNGDLSLTETCDTKKYEIVLLAFLAQFGCDREVKWNFAGHCGDWSPCTKLQSEIQYCQSKGIKVLLSLGGADVRPTYDYSLCSPQDAKNVAKYLYNNFLNGQNGPLGSVTLDGIDFDIEYSDLYWDDLAKELDTYRQSGRYFYLSAAPQCPTEPYIYYLGKAIETGLFDYIFIQFYNNPQCACSRSDGVGKLLNSWAKWASIVQPNNTIFLGLPAAESAAGSGYCPPDMVNDGVLPIIKNTPNYGGIMLWDRFRDVQADFSGKVLPNVIKSNVILQSMTAVSDAIFECVSAALNRIKPKA</sequence>
<dbReference type="EMBL" id="JAYWIO010000004">
    <property type="protein sequence ID" value="KAK7270443.1"/>
    <property type="molecule type" value="Genomic_DNA"/>
</dbReference>
<evidence type="ECO:0000313" key="16">
    <source>
        <dbReference type="EMBL" id="KAK7270443.1"/>
    </source>
</evidence>
<dbReference type="InterPro" id="IPR001579">
    <property type="entry name" value="Glyco_hydro_18_chit_AS"/>
</dbReference>
<dbReference type="GO" id="GO:0000272">
    <property type="term" value="P:polysaccharide catabolic process"/>
    <property type="evidence" value="ECO:0007669"/>
    <property type="project" value="UniProtKB-KW"/>
</dbReference>
<keyword evidence="5" id="KW-0964">Secreted</keyword>
<dbReference type="Pfam" id="PF00704">
    <property type="entry name" value="Glyco_hydro_18"/>
    <property type="match status" value="1"/>
</dbReference>
<dbReference type="GO" id="GO:0008843">
    <property type="term" value="F:endochitinase activity"/>
    <property type="evidence" value="ECO:0007669"/>
    <property type="project" value="UniProtKB-EC"/>
</dbReference>
<dbReference type="FunFam" id="3.20.20.80:FF:000015">
    <property type="entry name" value="Acidic endochitinase SE2"/>
    <property type="match status" value="1"/>
</dbReference>
<dbReference type="SUPFAM" id="SSF51445">
    <property type="entry name" value="(Trans)glycosidases"/>
    <property type="match status" value="1"/>
</dbReference>
<dbReference type="GO" id="GO:0005576">
    <property type="term" value="C:extracellular region"/>
    <property type="evidence" value="ECO:0007669"/>
    <property type="project" value="UniProtKB-SubCell"/>
</dbReference>
<gene>
    <name evidence="16" type="ORF">RIF29_23583</name>
</gene>
<evidence type="ECO:0000256" key="7">
    <source>
        <dbReference type="ARBA" id="ARBA00023024"/>
    </source>
</evidence>
<proteinExistence type="inferred from homology"/>
<evidence type="ECO:0000313" key="17">
    <source>
        <dbReference type="Proteomes" id="UP001372338"/>
    </source>
</evidence>
<dbReference type="AlphaFoldDB" id="A0AAN9I7J0"/>
<dbReference type="Proteomes" id="UP001372338">
    <property type="component" value="Unassembled WGS sequence"/>
</dbReference>
<dbReference type="PROSITE" id="PS51910">
    <property type="entry name" value="GH18_2"/>
    <property type="match status" value="1"/>
</dbReference>
<evidence type="ECO:0000256" key="6">
    <source>
        <dbReference type="ARBA" id="ARBA00022801"/>
    </source>
</evidence>
<keyword evidence="11" id="KW-0624">Polysaccharide degradation</keyword>
<keyword evidence="10 13" id="KW-0326">Glycosidase</keyword>
<dbReference type="EC" id="3.2.1.14" evidence="4"/>
<dbReference type="InterPro" id="IPR001223">
    <property type="entry name" value="Glyco_hydro18_cat"/>
</dbReference>
<evidence type="ECO:0000256" key="9">
    <source>
        <dbReference type="ARBA" id="ARBA00023277"/>
    </source>
</evidence>
<comment type="catalytic activity">
    <reaction evidence="1">
        <text>Random endo-hydrolysis of N-acetyl-beta-D-glucosaminide (1-&gt;4)-beta-linkages in chitin and chitodextrins.</text>
        <dbReference type="EC" id="3.2.1.14"/>
    </reaction>
</comment>
<dbReference type="GO" id="GO:0006032">
    <property type="term" value="P:chitin catabolic process"/>
    <property type="evidence" value="ECO:0007669"/>
    <property type="project" value="UniProtKB-KW"/>
</dbReference>
<evidence type="ECO:0000256" key="12">
    <source>
        <dbReference type="ARBA" id="ARBA00073139"/>
    </source>
</evidence>
<dbReference type="InterPro" id="IPR050542">
    <property type="entry name" value="Glycosyl_Hydrlase18_Chitinase"/>
</dbReference>
<evidence type="ECO:0000256" key="2">
    <source>
        <dbReference type="ARBA" id="ARBA00004239"/>
    </source>
</evidence>
<protein>
    <recommendedName>
        <fullName evidence="12">Acidic endochitinase</fullName>
        <ecNumber evidence="4">3.2.1.14</ecNumber>
    </recommendedName>
</protein>
<comment type="similarity">
    <text evidence="3">Belongs to the glycosyl hydrolase 18 family. Chitinase class II subfamily.</text>
</comment>
<name>A0AAN9I7J0_CROPI</name>
<evidence type="ECO:0000256" key="14">
    <source>
        <dbReference type="SAM" id="SignalP"/>
    </source>
</evidence>
<dbReference type="PROSITE" id="PS01095">
    <property type="entry name" value="GH18_1"/>
    <property type="match status" value="1"/>
</dbReference>
<dbReference type="PANTHER" id="PTHR45708">
    <property type="entry name" value="ENDOCHITINASE"/>
    <property type="match status" value="1"/>
</dbReference>
<keyword evidence="9" id="KW-0119">Carbohydrate metabolism</keyword>
<evidence type="ECO:0000256" key="5">
    <source>
        <dbReference type="ARBA" id="ARBA00022525"/>
    </source>
</evidence>
<comment type="subcellular location">
    <subcellularLocation>
        <location evidence="2">Secreted</location>
        <location evidence="2">Extracellular space</location>
    </subcellularLocation>
</comment>
<comment type="caution">
    <text evidence="16">The sequence shown here is derived from an EMBL/GenBank/DDBJ whole genome shotgun (WGS) entry which is preliminary data.</text>
</comment>
<keyword evidence="6 13" id="KW-0378">Hydrolase</keyword>
<dbReference type="InterPro" id="IPR045321">
    <property type="entry name" value="Cts1-like"/>
</dbReference>
<evidence type="ECO:0000256" key="8">
    <source>
        <dbReference type="ARBA" id="ARBA00023157"/>
    </source>
</evidence>
<keyword evidence="8" id="KW-1015">Disulfide bond</keyword>
<keyword evidence="14" id="KW-0732">Signal</keyword>
<organism evidence="16 17">
    <name type="scientific">Crotalaria pallida</name>
    <name type="common">Smooth rattlebox</name>
    <name type="synonym">Crotalaria striata</name>
    <dbReference type="NCBI Taxonomy" id="3830"/>
    <lineage>
        <taxon>Eukaryota</taxon>
        <taxon>Viridiplantae</taxon>
        <taxon>Streptophyta</taxon>
        <taxon>Embryophyta</taxon>
        <taxon>Tracheophyta</taxon>
        <taxon>Spermatophyta</taxon>
        <taxon>Magnoliopsida</taxon>
        <taxon>eudicotyledons</taxon>
        <taxon>Gunneridae</taxon>
        <taxon>Pentapetalae</taxon>
        <taxon>rosids</taxon>
        <taxon>fabids</taxon>
        <taxon>Fabales</taxon>
        <taxon>Fabaceae</taxon>
        <taxon>Papilionoideae</taxon>
        <taxon>50 kb inversion clade</taxon>
        <taxon>genistoids sensu lato</taxon>
        <taxon>core genistoids</taxon>
        <taxon>Crotalarieae</taxon>
        <taxon>Crotalaria</taxon>
    </lineage>
</organism>
<keyword evidence="7" id="KW-0146">Chitin degradation</keyword>
<evidence type="ECO:0000256" key="10">
    <source>
        <dbReference type="ARBA" id="ARBA00023295"/>
    </source>
</evidence>
<evidence type="ECO:0000256" key="1">
    <source>
        <dbReference type="ARBA" id="ARBA00000822"/>
    </source>
</evidence>
<evidence type="ECO:0000256" key="11">
    <source>
        <dbReference type="ARBA" id="ARBA00023326"/>
    </source>
</evidence>